<evidence type="ECO:0000256" key="1">
    <source>
        <dbReference type="SAM" id="Phobius"/>
    </source>
</evidence>
<dbReference type="GO" id="GO:0009390">
    <property type="term" value="C:dimethyl sulfoxide reductase complex"/>
    <property type="evidence" value="ECO:0007669"/>
    <property type="project" value="TreeGrafter"/>
</dbReference>
<keyword evidence="1" id="KW-0812">Transmembrane</keyword>
<feature type="transmembrane region" description="Helical" evidence="1">
    <location>
        <begin position="169"/>
        <end position="192"/>
    </location>
</feature>
<dbReference type="PANTHER" id="PTHR38095:SF3">
    <property type="entry name" value="ANAEROBIC DIMETHYL SULFOXIDE REDUCTASE, SUBUNIT C"/>
    <property type="match status" value="1"/>
</dbReference>
<dbReference type="Proteomes" id="UP000198854">
    <property type="component" value="Unassembled WGS sequence"/>
</dbReference>
<feature type="transmembrane region" description="Helical" evidence="1">
    <location>
        <begin position="204"/>
        <end position="224"/>
    </location>
</feature>
<dbReference type="EMBL" id="FNDD01000028">
    <property type="protein sequence ID" value="SDH76618.1"/>
    <property type="molecule type" value="Genomic_DNA"/>
</dbReference>
<dbReference type="AlphaFoldDB" id="A0A1G8F3E5"/>
<dbReference type="OrthoDB" id="4394845at2"/>
<feature type="transmembrane region" description="Helical" evidence="1">
    <location>
        <begin position="6"/>
        <end position="26"/>
    </location>
</feature>
<keyword evidence="3" id="KW-1185">Reference proteome</keyword>
<name>A0A1G8F3E5_9VIBR</name>
<feature type="transmembrane region" description="Helical" evidence="1">
    <location>
        <begin position="236"/>
        <end position="255"/>
    </location>
</feature>
<evidence type="ECO:0000313" key="2">
    <source>
        <dbReference type="EMBL" id="SDH76618.1"/>
    </source>
</evidence>
<sequence>MKELPLVFFTVLAQASAGAFILMWVLSLFKQDKFSDAIINKLAITCIVLVGIAGVSAIFHLGQPLRAINALFGIGRSPMSNEIITCAVYGGLAFAFVASRFIDAIPDALTKVLGLLASLAAAYLIYSIPQVYQLESVQPWNTNFTGWQMVMTAVMCGGALVAAMSSSKLAGGISSVAIVLLVATLPSYFAFLGQTSAPFESADLMFWVAKAGLLLLGMIMLIIYLSRSASMTNNRLPLLATAVIVVAEIAGRIGFYDLWAIGM</sequence>
<protein>
    <submittedName>
        <fullName evidence="2">Anaerobic dimethyl sulfoxide reductase subunit C (DMSO reductase anchor subunit)</fullName>
    </submittedName>
</protein>
<dbReference type="InterPro" id="IPR007059">
    <property type="entry name" value="DmsC"/>
</dbReference>
<organism evidence="2 3">
    <name type="scientific">Vibrio xiamenensis</name>
    <dbReference type="NCBI Taxonomy" id="861298"/>
    <lineage>
        <taxon>Bacteria</taxon>
        <taxon>Pseudomonadati</taxon>
        <taxon>Pseudomonadota</taxon>
        <taxon>Gammaproteobacteria</taxon>
        <taxon>Vibrionales</taxon>
        <taxon>Vibrionaceae</taxon>
        <taxon>Vibrio</taxon>
    </lineage>
</organism>
<gene>
    <name evidence="2" type="ORF">SAMN04488136_12830</name>
</gene>
<dbReference type="RefSeq" id="WP_093277787.1">
    <property type="nucleotide sequence ID" value="NZ_FNDD01000028.1"/>
</dbReference>
<feature type="transmembrane region" description="Helical" evidence="1">
    <location>
        <begin position="38"/>
        <end position="62"/>
    </location>
</feature>
<dbReference type="PANTHER" id="PTHR38095">
    <property type="entry name" value="ANAEROBIC DIMETHYL SULFOXIDE REDUCTASE CHAIN YNFH"/>
    <property type="match status" value="1"/>
</dbReference>
<dbReference type="GO" id="GO:0005886">
    <property type="term" value="C:plasma membrane"/>
    <property type="evidence" value="ECO:0007669"/>
    <property type="project" value="TreeGrafter"/>
</dbReference>
<dbReference type="Pfam" id="PF04976">
    <property type="entry name" value="DmsC"/>
    <property type="match status" value="1"/>
</dbReference>
<reference evidence="2 3" key="1">
    <citation type="submission" date="2016-10" db="EMBL/GenBank/DDBJ databases">
        <authorList>
            <person name="de Groot N.N."/>
        </authorList>
    </citation>
    <scope>NUCLEOTIDE SEQUENCE [LARGE SCALE GENOMIC DNA]</scope>
    <source>
        <strain evidence="2 3">CGMCC 1.10228</strain>
    </source>
</reference>
<accession>A0A1G8F3E5</accession>
<feature type="transmembrane region" description="Helical" evidence="1">
    <location>
        <begin position="82"/>
        <end position="101"/>
    </location>
</feature>
<dbReference type="GO" id="GO:0009389">
    <property type="term" value="F:dimethyl sulfoxide reductase activity"/>
    <property type="evidence" value="ECO:0007669"/>
    <property type="project" value="TreeGrafter"/>
</dbReference>
<dbReference type="GO" id="GO:0019645">
    <property type="term" value="P:anaerobic electron transport chain"/>
    <property type="evidence" value="ECO:0007669"/>
    <property type="project" value="InterPro"/>
</dbReference>
<feature type="transmembrane region" description="Helical" evidence="1">
    <location>
        <begin position="113"/>
        <end position="132"/>
    </location>
</feature>
<evidence type="ECO:0000313" key="3">
    <source>
        <dbReference type="Proteomes" id="UP000198854"/>
    </source>
</evidence>
<keyword evidence="1" id="KW-1133">Transmembrane helix</keyword>
<feature type="transmembrane region" description="Helical" evidence="1">
    <location>
        <begin position="144"/>
        <end position="162"/>
    </location>
</feature>
<dbReference type="STRING" id="861298.SAMN04488136_12830"/>
<proteinExistence type="predicted"/>
<keyword evidence="1" id="KW-0472">Membrane</keyword>